<proteinExistence type="predicted"/>
<dbReference type="EMBL" id="CADEPI010000060">
    <property type="protein sequence ID" value="CAB3371295.1"/>
    <property type="molecule type" value="Genomic_DNA"/>
</dbReference>
<dbReference type="Proteomes" id="UP000494165">
    <property type="component" value="Unassembled WGS sequence"/>
</dbReference>
<feature type="signal peptide" evidence="2">
    <location>
        <begin position="1"/>
        <end position="24"/>
    </location>
</feature>
<feature type="compositionally biased region" description="Acidic residues" evidence="1">
    <location>
        <begin position="180"/>
        <end position="190"/>
    </location>
</feature>
<keyword evidence="4" id="KW-1185">Reference proteome</keyword>
<name>A0A8S1CNQ1_9INSE</name>
<feature type="region of interest" description="Disordered" evidence="1">
    <location>
        <begin position="278"/>
        <end position="309"/>
    </location>
</feature>
<feature type="region of interest" description="Disordered" evidence="1">
    <location>
        <begin position="156"/>
        <end position="190"/>
    </location>
</feature>
<comment type="caution">
    <text evidence="3">The sequence shown here is derived from an EMBL/GenBank/DDBJ whole genome shotgun (WGS) entry which is preliminary data.</text>
</comment>
<accession>A0A8S1CNQ1</accession>
<evidence type="ECO:0000313" key="4">
    <source>
        <dbReference type="Proteomes" id="UP000494165"/>
    </source>
</evidence>
<feature type="chain" id="PRO_5035721799" evidence="2">
    <location>
        <begin position="25"/>
        <end position="478"/>
    </location>
</feature>
<feature type="region of interest" description="Disordered" evidence="1">
    <location>
        <begin position="205"/>
        <end position="244"/>
    </location>
</feature>
<organism evidence="3 4">
    <name type="scientific">Cloeon dipterum</name>
    <dbReference type="NCBI Taxonomy" id="197152"/>
    <lineage>
        <taxon>Eukaryota</taxon>
        <taxon>Metazoa</taxon>
        <taxon>Ecdysozoa</taxon>
        <taxon>Arthropoda</taxon>
        <taxon>Hexapoda</taxon>
        <taxon>Insecta</taxon>
        <taxon>Pterygota</taxon>
        <taxon>Palaeoptera</taxon>
        <taxon>Ephemeroptera</taxon>
        <taxon>Pisciforma</taxon>
        <taxon>Baetidae</taxon>
        <taxon>Cloeon</taxon>
    </lineage>
</organism>
<gene>
    <name evidence="3" type="ORF">CLODIP_2_CD05927</name>
</gene>
<evidence type="ECO:0000313" key="3">
    <source>
        <dbReference type="EMBL" id="CAB3371295.1"/>
    </source>
</evidence>
<protein>
    <submittedName>
        <fullName evidence="3">Uncharacterized protein</fullName>
    </submittedName>
</protein>
<keyword evidence="2" id="KW-0732">Signal</keyword>
<feature type="compositionally biased region" description="Low complexity" evidence="1">
    <location>
        <begin position="279"/>
        <end position="309"/>
    </location>
</feature>
<feature type="compositionally biased region" description="Acidic residues" evidence="1">
    <location>
        <begin position="225"/>
        <end position="243"/>
    </location>
</feature>
<dbReference type="AlphaFoldDB" id="A0A8S1CNQ1"/>
<evidence type="ECO:0000256" key="1">
    <source>
        <dbReference type="SAM" id="MobiDB-lite"/>
    </source>
</evidence>
<evidence type="ECO:0000256" key="2">
    <source>
        <dbReference type="SAM" id="SignalP"/>
    </source>
</evidence>
<sequence>MKACTCQILQLLMVELIFLKLGSCAPTEILDEKTAQTDSNPVSDEQFIKVAQPTANSNVTTIVKSENQVAVPRQKVMLKIPQMVRFDPRRPLMIYFVKQLTTGHAVASTVRAVTKAGVVKRKTTISTSILSTTKEALIEENGGNTENTRTTVEIDLTPSGAEIEDEDSSLDENTNSTGGEIEESTDETAIEDIDEIDATTTEIFNDGAKTANSSTPAPENKTSEETDAESETGDSDIELEDESSTLKATSTVLGANTTGAISTNSTSTLTTRIQSAAYTSSSTTKTTPTSPTTSSTTTTTTTTTTAAPSTTTTVATTVFRFQPPTFAIPPPQIFTPLAINTPAPWKPPIMPIIPAKTAPPPPVFSPVFIPPTQPVFVPPFRPPNPGPPPPPVQTPPRFPAFPFGPAITTRLTTTVATTTFDYVDIDSLIDEANYATTQEPSEDAKNFGGIDIGNIVGGFLGGWAAASTEGPNDYLSVD</sequence>
<reference evidence="3 4" key="1">
    <citation type="submission" date="2020-04" db="EMBL/GenBank/DDBJ databases">
        <authorList>
            <person name="Alioto T."/>
            <person name="Alioto T."/>
            <person name="Gomez Garrido J."/>
        </authorList>
    </citation>
    <scope>NUCLEOTIDE SEQUENCE [LARGE SCALE GENOMIC DNA]</scope>
</reference>